<keyword evidence="7 10" id="KW-0472">Membrane</keyword>
<gene>
    <name evidence="13" type="ORF">KC01_LOCUS22055</name>
</gene>
<evidence type="ECO:0000256" key="11">
    <source>
        <dbReference type="SAM" id="SignalP"/>
    </source>
</evidence>
<evidence type="ECO:0000256" key="1">
    <source>
        <dbReference type="ARBA" id="ARBA00004479"/>
    </source>
</evidence>
<dbReference type="AlphaFoldDB" id="A0AAV2KVZ7"/>
<dbReference type="SUPFAM" id="SSF49265">
    <property type="entry name" value="Fibronectin type III"/>
    <property type="match status" value="3"/>
</dbReference>
<evidence type="ECO:0000256" key="4">
    <source>
        <dbReference type="ARBA" id="ARBA00022729"/>
    </source>
</evidence>
<dbReference type="Pfam" id="PF00041">
    <property type="entry name" value="fn3"/>
    <property type="match status" value="1"/>
</dbReference>
<evidence type="ECO:0000256" key="3">
    <source>
        <dbReference type="ARBA" id="ARBA00022692"/>
    </source>
</evidence>
<keyword evidence="6 10" id="KW-1133">Transmembrane helix</keyword>
<dbReference type="GO" id="GO:0005886">
    <property type="term" value="C:plasma membrane"/>
    <property type="evidence" value="ECO:0007669"/>
    <property type="project" value="UniProtKB-ARBA"/>
</dbReference>
<evidence type="ECO:0000256" key="6">
    <source>
        <dbReference type="ARBA" id="ARBA00022989"/>
    </source>
</evidence>
<dbReference type="InterPro" id="IPR036116">
    <property type="entry name" value="FN3_sf"/>
</dbReference>
<keyword evidence="14" id="KW-1185">Reference proteome</keyword>
<dbReference type="CDD" id="cd00063">
    <property type="entry name" value="FN3"/>
    <property type="match status" value="2"/>
</dbReference>
<comment type="subcellular location">
    <subcellularLocation>
        <location evidence="1">Membrane</location>
        <topology evidence="1">Single-pass type I membrane protein</topology>
    </subcellularLocation>
</comment>
<sequence>MALVVSILSALLLTHVCTGDKSCEIWSSAGLVVQRNSTFQVYCTFKFNCKGSMYSGHRPLVQFHRKHNETTIYLDVAHLSDHRTFSCNCDDPSSNTDPCGLDILAGYPPDRPANFSCVHQISEFNHSSTVECKWASGRQTYIRSNAKLWVRTFSHNTSGADEVSSVSAKGSSSVAASFTVDTSVQVVSVWASVTNQLGSAQTHQKNYTLSDIMMPPVPAPPQVHCWSRNCSIKVQQKVQTFALNIDYRDVEEEQWTPHPNVSNGLVESLQPYTLYQFRARSKFATGLWSDWSRPVSVRTQEEAPERALDVWYAVDPRTESMRVYWKKLPLYVAHGKILDYTITVYHQNSVQTLNGSSDKQNISVPLCSDCDVTVSARNTKGHSPPANITIHTSEAKDVLVPVINKNNVTLCWRQHASAALPLDCVVEWFPRGQKLEKMQWLRISGNSSQVVITDMEPFQCYEGSVYVFYSDKSMDRLRFSDISIADLAPTAGPSVERLVEGTTVNVNWSEPDVGQHKGCITTYTIYLENSSRFVTTYNVSASLRFHVISGLSPAAYSIWMTASTAKGEGKPGQKINFFIQQDSQMALIVKLALLAVFMLFILCACHIPAVKERMWVYLQYFMPDIPDPANSKWAKDCLKEKDVSLHPQLSTTTETEEEDLVCVQIQDLPRPLLSPQTSLTSDTDLRPLYPEIIYITSLSHESDCSGHTQTISLDTNDYMSSHGTEAMSEAEDNEDFNTFFPSHSYFPEQLDFGPKLTLDAVRIGGGDFFSLAS</sequence>
<dbReference type="SMART" id="SM00060">
    <property type="entry name" value="FN3"/>
    <property type="match status" value="3"/>
</dbReference>
<evidence type="ECO:0000259" key="12">
    <source>
        <dbReference type="PROSITE" id="PS50853"/>
    </source>
</evidence>
<keyword evidence="5" id="KW-0677">Repeat</keyword>
<dbReference type="PANTHER" id="PTHR48423:SF2">
    <property type="entry name" value="INTERLEUKIN-12 RECEPTOR SUBUNIT BETA-2"/>
    <property type="match status" value="1"/>
</dbReference>
<keyword evidence="9" id="KW-0325">Glycoprotein</keyword>
<comment type="similarity">
    <text evidence="2">Belongs to the type I cytokine receptor family. Type 2 subfamily.</text>
</comment>
<dbReference type="InterPro" id="IPR052672">
    <property type="entry name" value="Type1_Cytokine_Rcpt_Type2"/>
</dbReference>
<dbReference type="Proteomes" id="UP001497482">
    <property type="component" value="Chromosome 2"/>
</dbReference>
<feature type="signal peptide" evidence="11">
    <location>
        <begin position="1"/>
        <end position="19"/>
    </location>
</feature>
<protein>
    <recommendedName>
        <fullName evidence="12">Fibronectin type-III domain-containing protein</fullName>
    </recommendedName>
</protein>
<keyword evidence="4 11" id="KW-0732">Signal</keyword>
<dbReference type="EMBL" id="OZ035824">
    <property type="protein sequence ID" value="CAL1592863.1"/>
    <property type="molecule type" value="Genomic_DNA"/>
</dbReference>
<evidence type="ECO:0000313" key="14">
    <source>
        <dbReference type="Proteomes" id="UP001497482"/>
    </source>
</evidence>
<keyword evidence="3 10" id="KW-0812">Transmembrane</keyword>
<feature type="domain" description="Fibronectin type-III" evidence="12">
    <location>
        <begin position="217"/>
        <end position="302"/>
    </location>
</feature>
<organism evidence="13 14">
    <name type="scientific">Knipowitschia caucasica</name>
    <name type="common">Caucasian dwarf goby</name>
    <name type="synonym">Pomatoschistus caucasicus</name>
    <dbReference type="NCBI Taxonomy" id="637954"/>
    <lineage>
        <taxon>Eukaryota</taxon>
        <taxon>Metazoa</taxon>
        <taxon>Chordata</taxon>
        <taxon>Craniata</taxon>
        <taxon>Vertebrata</taxon>
        <taxon>Euteleostomi</taxon>
        <taxon>Actinopterygii</taxon>
        <taxon>Neopterygii</taxon>
        <taxon>Teleostei</taxon>
        <taxon>Neoteleostei</taxon>
        <taxon>Acanthomorphata</taxon>
        <taxon>Gobiaria</taxon>
        <taxon>Gobiiformes</taxon>
        <taxon>Gobioidei</taxon>
        <taxon>Gobiidae</taxon>
        <taxon>Gobiinae</taxon>
        <taxon>Knipowitschia</taxon>
    </lineage>
</organism>
<keyword evidence="8" id="KW-0675">Receptor</keyword>
<evidence type="ECO:0000256" key="7">
    <source>
        <dbReference type="ARBA" id="ARBA00023136"/>
    </source>
</evidence>
<dbReference type="PROSITE" id="PS50853">
    <property type="entry name" value="FN3"/>
    <property type="match status" value="2"/>
</dbReference>
<name>A0AAV2KVZ7_KNICA</name>
<evidence type="ECO:0000256" key="5">
    <source>
        <dbReference type="ARBA" id="ARBA00022737"/>
    </source>
</evidence>
<feature type="domain" description="Fibronectin type-III" evidence="12">
    <location>
        <begin position="489"/>
        <end position="582"/>
    </location>
</feature>
<evidence type="ECO:0000313" key="13">
    <source>
        <dbReference type="EMBL" id="CAL1592863.1"/>
    </source>
</evidence>
<feature type="transmembrane region" description="Helical" evidence="10">
    <location>
        <begin position="585"/>
        <end position="605"/>
    </location>
</feature>
<evidence type="ECO:0000256" key="10">
    <source>
        <dbReference type="SAM" id="Phobius"/>
    </source>
</evidence>
<evidence type="ECO:0000256" key="2">
    <source>
        <dbReference type="ARBA" id="ARBA00008921"/>
    </source>
</evidence>
<dbReference type="PANTHER" id="PTHR48423">
    <property type="entry name" value="INTERLEUKIN-27 RECEPTOR SUBUNIT ALPHA"/>
    <property type="match status" value="1"/>
</dbReference>
<dbReference type="InterPro" id="IPR013783">
    <property type="entry name" value="Ig-like_fold"/>
</dbReference>
<accession>A0AAV2KVZ7</accession>
<dbReference type="InterPro" id="IPR003961">
    <property type="entry name" value="FN3_dom"/>
</dbReference>
<feature type="chain" id="PRO_5043718753" description="Fibronectin type-III domain-containing protein" evidence="11">
    <location>
        <begin position="20"/>
        <end position="773"/>
    </location>
</feature>
<evidence type="ECO:0000256" key="9">
    <source>
        <dbReference type="ARBA" id="ARBA00023180"/>
    </source>
</evidence>
<reference evidence="13 14" key="1">
    <citation type="submission" date="2024-04" db="EMBL/GenBank/DDBJ databases">
        <authorList>
            <person name="Waldvogel A.-M."/>
            <person name="Schoenle A."/>
        </authorList>
    </citation>
    <scope>NUCLEOTIDE SEQUENCE [LARGE SCALE GENOMIC DNA]</scope>
</reference>
<dbReference type="Gene3D" id="2.60.40.10">
    <property type="entry name" value="Immunoglobulins"/>
    <property type="match status" value="5"/>
</dbReference>
<evidence type="ECO:0000256" key="8">
    <source>
        <dbReference type="ARBA" id="ARBA00023170"/>
    </source>
</evidence>
<proteinExistence type="inferred from homology"/>